<protein>
    <submittedName>
        <fullName evidence="1">Polyprotein</fullName>
    </submittedName>
</protein>
<dbReference type="GeneID" id="41324454"/>
<organism evidence="1 2">
    <name type="scientific">Stocky prune virus</name>
    <dbReference type="NCBI Taxonomy" id="340196"/>
    <lineage>
        <taxon>Viruses</taxon>
        <taxon>Riboviria</taxon>
        <taxon>Orthornavirae</taxon>
        <taxon>Pisuviricota</taxon>
        <taxon>Pisoniviricetes</taxon>
        <taxon>Picornavirales</taxon>
        <taxon>Secoviridae</taxon>
        <taxon>Cheravirus</taxon>
        <taxon>Cheravirus pruni</taxon>
    </lineage>
</organism>
<evidence type="ECO:0000313" key="1">
    <source>
        <dbReference type="EMBL" id="AAZ76595.1"/>
    </source>
</evidence>
<evidence type="ECO:0000313" key="2">
    <source>
        <dbReference type="Proteomes" id="UP000235139"/>
    </source>
</evidence>
<keyword evidence="2" id="KW-1185">Reference proteome</keyword>
<dbReference type="Proteomes" id="UP000235139">
    <property type="component" value="Genome"/>
</dbReference>
<proteinExistence type="predicted"/>
<dbReference type="KEGG" id="vg:41324454"/>
<accession>Q3YC00</accession>
<sequence length="512" mass="56969">DKNSSFKHTVSLSILQHLPGLVLDGTHETEAELEMEPLPLGVLSSLTGKNHFLGQLLVGSLINMKAGSVGDVTIKVRFYFKEVEQWYNSATGSASFSSLGFGAFLPQNCYIGDPMLNVVVKIDSSVGSQWRVPVLPNRGIIGDKVWYPNCSSSLFESHRAWKGKCLFRYYFSVPPLASGTFLILALPPGELEKTKVDLDYVLSSDSGVKPFSVVEVDLSLDRHGYILVDFADWRGFFTAGASSISYTENEGCPWLCVLQTSHLTCLNKEFSDFNIYLEFVEMVDCKFFGPTWVPPVRMALEDYSSKAFGSTISPSANWLYSGWLTKWTATKYSWICFPVSPSVDLLPITTIKDHTFGNGSNNLLKMRAGESCLWRGTISYLIRSNSFVSLMGAYSATCHSSFVNGFLPESKVANFAQGGSTIFFNEKSTQLSLEFTIPMAETYTHFKTGSATETWGRDLCYNGWVFIKLPPWVDGQTLQFFIKPHLDFEFMGQNPPPLVTTTLDPTPSIVYT</sequence>
<dbReference type="RefSeq" id="YP_009665964.1">
    <property type="nucleotide sequence ID" value="NC_043387.1"/>
</dbReference>
<feature type="non-terminal residue" evidence="1">
    <location>
        <position position="1"/>
    </location>
</feature>
<dbReference type="EMBL" id="DQ143875">
    <property type="protein sequence ID" value="AAZ76595.1"/>
    <property type="molecule type" value="Genomic_RNA"/>
</dbReference>
<name>Q3YC00_9SECO</name>
<reference evidence="1 2" key="1">
    <citation type="journal article" date="2006" name="Arch. Virol.">
        <title>Characterization and partial genome sequence of stocky prune virus, a new member of the genus Cheravirus.</title>
        <authorList>
            <person name="Candresse T."/>
            <person name="Svanella-Dumas L."/>
            <person name="Le Gall O."/>
        </authorList>
    </citation>
    <scope>NUCLEOTIDE SEQUENCE [LARGE SCALE GENOMIC DNA]</scope>
    <source>
        <strain evidence="1">Brugeres</strain>
    </source>
</reference>